<name>A0A398D5Y4_9BACT</name>
<comment type="caution">
    <text evidence="2">The sequence shown here is derived from an EMBL/GenBank/DDBJ whole genome shotgun (WGS) entry which is preliminary data.</text>
</comment>
<proteinExistence type="predicted"/>
<organism evidence="2 3">
    <name type="scientific">Candidatus Cryosericum terrychapinii</name>
    <dbReference type="NCBI Taxonomy" id="2290919"/>
    <lineage>
        <taxon>Bacteria</taxon>
        <taxon>Pseudomonadati</taxon>
        <taxon>Caldisericota/Cryosericota group</taxon>
        <taxon>Candidatus Cryosericota</taxon>
        <taxon>Candidatus Cryosericia</taxon>
        <taxon>Candidatus Cryosericales</taxon>
        <taxon>Candidatus Cryosericaceae</taxon>
        <taxon>Candidatus Cryosericum</taxon>
    </lineage>
</organism>
<feature type="domain" description="HD" evidence="1">
    <location>
        <begin position="60"/>
        <end position="201"/>
    </location>
</feature>
<dbReference type="Gene3D" id="1.10.3210.10">
    <property type="entry name" value="Hypothetical protein af1432"/>
    <property type="match status" value="1"/>
</dbReference>
<dbReference type="GO" id="GO:0006203">
    <property type="term" value="P:dGTP catabolic process"/>
    <property type="evidence" value="ECO:0007669"/>
    <property type="project" value="TreeGrafter"/>
</dbReference>
<dbReference type="EMBL" id="QXIS01000009">
    <property type="protein sequence ID" value="RIE06514.1"/>
    <property type="molecule type" value="Genomic_DNA"/>
</dbReference>
<dbReference type="RefSeq" id="WP_119088704.1">
    <property type="nucleotide sequence ID" value="NZ_QXIS01000009.1"/>
</dbReference>
<accession>A0A398D5Y4</accession>
<dbReference type="OrthoDB" id="9803619at2"/>
<dbReference type="InterPro" id="IPR003607">
    <property type="entry name" value="HD/PDEase_dom"/>
</dbReference>
<dbReference type="PROSITE" id="PS51831">
    <property type="entry name" value="HD"/>
    <property type="match status" value="1"/>
</dbReference>
<dbReference type="InterPro" id="IPR050135">
    <property type="entry name" value="dGTPase-like"/>
</dbReference>
<dbReference type="PANTHER" id="PTHR11373:SF43">
    <property type="entry name" value="DEOXYGUANOSINETRIPHOSPHATE TRIPHOSPHOHYDROLASE-LIKE PROTEIN"/>
    <property type="match status" value="1"/>
</dbReference>
<dbReference type="AlphaFoldDB" id="A0A398D5Y4"/>
<dbReference type="PANTHER" id="PTHR11373">
    <property type="entry name" value="DEOXYNUCLEOSIDE TRIPHOSPHATE TRIPHOSPHOHYDROLASE"/>
    <property type="match status" value="1"/>
</dbReference>
<sequence>MASNPLDGAIYRERTHEREKDVRGDYFRDQTAIIHSTAFRRLKHKTQVFFSPENDHVCTRIEHVLHVATIAATICKGLVEDGWNLDIDMAYAIGLGHDIGHAPFGHAGETKLQELLEPSGFLFAHEINSYRVVEHIANHGQGLNLTYGVKDGIIFHNGEKIEQSLKPEEHRNDLENVRDRTGKPSSYEGCAVRFADKIAYLGRDIEDAMLAGFIKREDVPEKLRAALGDTNGEIINTLVMDVISSSIASGDAICLSEEKHGLILQLYDFDRNHIYNHEKILRYKESCQSIVEALFEYLSVLYEQCGDEYERYEKSPVLFVRRFGRYLKEMDAFYRASAGETPNFRVIDYVAGMTDLYALECMREITLPDPIHFE</sequence>
<reference evidence="2 3" key="1">
    <citation type="submission" date="2018-09" db="EMBL/GenBank/DDBJ databases">
        <title>Discovery and Ecogenomic Context for Candidatus Cryosericales, a Global Caldiserica Order Active in Thawing Permafrost.</title>
        <authorList>
            <person name="Martinez M.A."/>
            <person name="Woodcroft B.J."/>
            <person name="Ignacio Espinoza J.C."/>
            <person name="Zayed A."/>
            <person name="Singleton C.M."/>
            <person name="Boyd J."/>
            <person name="Li Y.-F."/>
            <person name="Purvine S."/>
            <person name="Maughan H."/>
            <person name="Hodgkins S.B."/>
            <person name="Anderson D."/>
            <person name="Sederholm M."/>
            <person name="Temperton B."/>
            <person name="Saleska S.R."/>
            <person name="Tyson G.W."/>
            <person name="Rich V.I."/>
        </authorList>
    </citation>
    <scope>NUCLEOTIDE SEQUENCE [LARGE SCALE GENOMIC DNA]</scope>
    <source>
        <strain evidence="2 3">SMC7</strain>
    </source>
</reference>
<gene>
    <name evidence="2" type="ORF">SMC7_01950</name>
</gene>
<dbReference type="GO" id="GO:0008832">
    <property type="term" value="F:dGTPase activity"/>
    <property type="evidence" value="ECO:0007669"/>
    <property type="project" value="TreeGrafter"/>
</dbReference>
<evidence type="ECO:0000313" key="2">
    <source>
        <dbReference type="EMBL" id="RIE06514.1"/>
    </source>
</evidence>
<keyword evidence="3" id="KW-1185">Reference proteome</keyword>
<dbReference type="Pfam" id="PF01966">
    <property type="entry name" value="HD"/>
    <property type="match status" value="1"/>
</dbReference>
<dbReference type="SMART" id="SM00471">
    <property type="entry name" value="HDc"/>
    <property type="match status" value="1"/>
</dbReference>
<dbReference type="Proteomes" id="UP000266328">
    <property type="component" value="Unassembled WGS sequence"/>
</dbReference>
<protein>
    <submittedName>
        <fullName evidence="2">HD domain-containing protein</fullName>
    </submittedName>
</protein>
<dbReference type="InterPro" id="IPR006674">
    <property type="entry name" value="HD_domain"/>
</dbReference>
<dbReference type="CDD" id="cd00077">
    <property type="entry name" value="HDc"/>
    <property type="match status" value="1"/>
</dbReference>
<evidence type="ECO:0000313" key="3">
    <source>
        <dbReference type="Proteomes" id="UP000266328"/>
    </source>
</evidence>
<dbReference type="SUPFAM" id="SSF109604">
    <property type="entry name" value="HD-domain/PDEase-like"/>
    <property type="match status" value="1"/>
</dbReference>
<evidence type="ECO:0000259" key="1">
    <source>
        <dbReference type="PROSITE" id="PS51831"/>
    </source>
</evidence>